<dbReference type="Proteomes" id="UP000247409">
    <property type="component" value="Unassembled WGS sequence"/>
</dbReference>
<dbReference type="AlphaFoldDB" id="A0A2V3J0A3"/>
<evidence type="ECO:0000256" key="1">
    <source>
        <dbReference type="SAM" id="MobiDB-lite"/>
    </source>
</evidence>
<evidence type="ECO:0000313" key="3">
    <source>
        <dbReference type="Proteomes" id="UP000247409"/>
    </source>
</evidence>
<reference evidence="2 3" key="1">
    <citation type="journal article" date="2018" name="Mol. Biol. Evol.">
        <title>Analysis of the draft genome of the red seaweed Gracilariopsis chorda provides insights into genome size evolution in Rhodophyta.</title>
        <authorList>
            <person name="Lee J."/>
            <person name="Yang E.C."/>
            <person name="Graf L."/>
            <person name="Yang J.H."/>
            <person name="Qiu H."/>
            <person name="Zel Zion U."/>
            <person name="Chan C.X."/>
            <person name="Stephens T.G."/>
            <person name="Weber A.P.M."/>
            <person name="Boo G.H."/>
            <person name="Boo S.M."/>
            <person name="Kim K.M."/>
            <person name="Shin Y."/>
            <person name="Jung M."/>
            <person name="Lee S.J."/>
            <person name="Yim H.S."/>
            <person name="Lee J.H."/>
            <person name="Bhattacharya D."/>
            <person name="Yoon H.S."/>
        </authorList>
    </citation>
    <scope>NUCLEOTIDE SEQUENCE [LARGE SCALE GENOMIC DNA]</scope>
    <source>
        <strain evidence="2 3">SKKU-2015</strain>
        <tissue evidence="2">Whole body</tissue>
    </source>
</reference>
<organism evidence="2 3">
    <name type="scientific">Gracilariopsis chorda</name>
    <dbReference type="NCBI Taxonomy" id="448386"/>
    <lineage>
        <taxon>Eukaryota</taxon>
        <taxon>Rhodophyta</taxon>
        <taxon>Florideophyceae</taxon>
        <taxon>Rhodymeniophycidae</taxon>
        <taxon>Gracilariales</taxon>
        <taxon>Gracilariaceae</taxon>
        <taxon>Gracilariopsis</taxon>
    </lineage>
</organism>
<evidence type="ECO:0000313" key="2">
    <source>
        <dbReference type="EMBL" id="PXF47842.1"/>
    </source>
</evidence>
<keyword evidence="3" id="KW-1185">Reference proteome</keyword>
<name>A0A2V3J0A3_9FLOR</name>
<proteinExistence type="predicted"/>
<feature type="region of interest" description="Disordered" evidence="1">
    <location>
        <begin position="122"/>
        <end position="194"/>
    </location>
</feature>
<sequence length="194" mass="19858">MGGGEPITAPEVTDTLTHIQQLCVTRLNHPGRRSIQEALTLLEALISRHATYVETLNQLGGFPTNVQAELYRAVTYHFCELSDLLRGASTTGGPLVGTLVGPLIASGARYPVVNVLMPAPSTSAPGPSETVQPTYPGAPPTAQGYNPNGSRRAGPAGNWGHGSAGAPPSSSHPSGTAPGSAGGPSVAPMMEDFP</sequence>
<gene>
    <name evidence="2" type="ORF">BWQ96_02378</name>
</gene>
<comment type="caution">
    <text evidence="2">The sequence shown here is derived from an EMBL/GenBank/DDBJ whole genome shotgun (WGS) entry which is preliminary data.</text>
</comment>
<feature type="compositionally biased region" description="Polar residues" evidence="1">
    <location>
        <begin position="122"/>
        <end position="133"/>
    </location>
</feature>
<dbReference type="EMBL" id="NBIV01000019">
    <property type="protein sequence ID" value="PXF47842.1"/>
    <property type="molecule type" value="Genomic_DNA"/>
</dbReference>
<feature type="compositionally biased region" description="Low complexity" evidence="1">
    <location>
        <begin position="164"/>
        <end position="188"/>
    </location>
</feature>
<protein>
    <submittedName>
        <fullName evidence="2">Uncharacterized protein</fullName>
    </submittedName>
</protein>
<accession>A0A2V3J0A3</accession>